<dbReference type="GO" id="GO:0006313">
    <property type="term" value="P:DNA transposition"/>
    <property type="evidence" value="ECO:0007669"/>
    <property type="project" value="InterPro"/>
</dbReference>
<dbReference type="Proteomes" id="UP000538566">
    <property type="component" value="Unassembled WGS sequence"/>
</dbReference>
<name>A0A7W7AEP7_9SPHN</name>
<accession>A0A7W7AEP7</accession>
<evidence type="ECO:0000313" key="3">
    <source>
        <dbReference type="Proteomes" id="UP000538566"/>
    </source>
</evidence>
<comment type="caution">
    <text evidence="2">The sequence shown here is derived from an EMBL/GenBank/DDBJ whole genome shotgun (WGS) entry which is preliminary data.</text>
</comment>
<dbReference type="EMBL" id="JACHOA010000008">
    <property type="protein sequence ID" value="MBB4615476.1"/>
    <property type="molecule type" value="Genomic_DNA"/>
</dbReference>
<dbReference type="SUPFAM" id="SSF48295">
    <property type="entry name" value="TrpR-like"/>
    <property type="match status" value="1"/>
</dbReference>
<dbReference type="Pfam" id="PF03050">
    <property type="entry name" value="DDE_Tnp_IS66"/>
    <property type="match status" value="1"/>
</dbReference>
<dbReference type="InterPro" id="IPR002514">
    <property type="entry name" value="Transposase_8"/>
</dbReference>
<keyword evidence="3" id="KW-1185">Reference proteome</keyword>
<reference evidence="2 3" key="1">
    <citation type="submission" date="2020-08" db="EMBL/GenBank/DDBJ databases">
        <title>Genomic Encyclopedia of Type Strains, Phase IV (KMG-IV): sequencing the most valuable type-strain genomes for metagenomic binning, comparative biology and taxonomic classification.</title>
        <authorList>
            <person name="Goeker M."/>
        </authorList>
    </citation>
    <scope>NUCLEOTIDE SEQUENCE [LARGE SCALE GENOMIC DNA]</scope>
    <source>
        <strain evidence="2 3">DSM 17507</strain>
    </source>
</reference>
<dbReference type="InterPro" id="IPR052344">
    <property type="entry name" value="Transposase-related"/>
</dbReference>
<protein>
    <submittedName>
        <fullName evidence="2">Transposase-like protein</fullName>
    </submittedName>
</protein>
<feature type="domain" description="Transposase IS66 central" evidence="1">
    <location>
        <begin position="108"/>
        <end position="180"/>
    </location>
</feature>
<dbReference type="GO" id="GO:0004803">
    <property type="term" value="F:transposase activity"/>
    <property type="evidence" value="ECO:0007669"/>
    <property type="project" value="InterPro"/>
</dbReference>
<dbReference type="GO" id="GO:0043565">
    <property type="term" value="F:sequence-specific DNA binding"/>
    <property type="evidence" value="ECO:0007669"/>
    <property type="project" value="InterPro"/>
</dbReference>
<dbReference type="AlphaFoldDB" id="A0A7W7AEP7"/>
<proteinExistence type="predicted"/>
<evidence type="ECO:0000259" key="1">
    <source>
        <dbReference type="Pfam" id="PF03050"/>
    </source>
</evidence>
<dbReference type="InterPro" id="IPR010921">
    <property type="entry name" value="Trp_repressor/repl_initiator"/>
</dbReference>
<gene>
    <name evidence="2" type="ORF">GGR37_003772</name>
</gene>
<dbReference type="PANTHER" id="PTHR33678:SF1">
    <property type="entry name" value="BLL1576 PROTEIN"/>
    <property type="match status" value="1"/>
</dbReference>
<dbReference type="Pfam" id="PF01527">
    <property type="entry name" value="HTH_Tnp_1"/>
    <property type="match status" value="1"/>
</dbReference>
<dbReference type="InterPro" id="IPR004291">
    <property type="entry name" value="Transposase_IS66_central"/>
</dbReference>
<organism evidence="2 3">
    <name type="scientific">Novosphingobium taihuense</name>
    <dbReference type="NCBI Taxonomy" id="260085"/>
    <lineage>
        <taxon>Bacteria</taxon>
        <taxon>Pseudomonadati</taxon>
        <taxon>Pseudomonadota</taxon>
        <taxon>Alphaproteobacteria</taxon>
        <taxon>Sphingomonadales</taxon>
        <taxon>Sphingomonadaceae</taxon>
        <taxon>Novosphingobium</taxon>
    </lineage>
</organism>
<sequence length="223" mass="24837">MTMSCDDAGSSGVRRFEVFTGAGKRRDWPLEVKASIVAESYSGKLSVSAVASRHGISAFQLFTCRRLLPKEMDERGIAACPVSRGSHVRTSSSRRARAIASDCGEQAGILTEALIAQVLVSKYADHLPLYRQAQIYARQGIQLDRSTLADWVGRAAWYLPPLRDQSRGDQNEVRGLAADERRDARDQRSRPIFDDLYRFLEARGRQVSAKAKLCEAISYALKR</sequence>
<dbReference type="PANTHER" id="PTHR33678">
    <property type="entry name" value="BLL1576 PROTEIN"/>
    <property type="match status" value="1"/>
</dbReference>
<evidence type="ECO:0000313" key="2">
    <source>
        <dbReference type="EMBL" id="MBB4615476.1"/>
    </source>
</evidence>